<protein>
    <submittedName>
        <fullName evidence="2">Uncharacterized protein</fullName>
    </submittedName>
</protein>
<feature type="region of interest" description="Disordered" evidence="1">
    <location>
        <begin position="393"/>
        <end position="670"/>
    </location>
</feature>
<proteinExistence type="predicted"/>
<feature type="compositionally biased region" description="Polar residues" evidence="1">
    <location>
        <begin position="433"/>
        <end position="470"/>
    </location>
</feature>
<gene>
    <name evidence="2" type="ORF">FA14DRAFT_7393</name>
</gene>
<keyword evidence="3" id="KW-1185">Reference proteome</keyword>
<feature type="region of interest" description="Disordered" evidence="1">
    <location>
        <begin position="1"/>
        <end position="124"/>
    </location>
</feature>
<evidence type="ECO:0000313" key="2">
    <source>
        <dbReference type="EMBL" id="PWN36852.1"/>
    </source>
</evidence>
<name>A0A316VGY2_9BASI</name>
<feature type="compositionally biased region" description="Polar residues" evidence="1">
    <location>
        <begin position="159"/>
        <end position="176"/>
    </location>
</feature>
<feature type="compositionally biased region" description="Polar residues" evidence="1">
    <location>
        <begin position="414"/>
        <end position="423"/>
    </location>
</feature>
<dbReference type="RefSeq" id="XP_025357154.1">
    <property type="nucleotide sequence ID" value="XM_025502795.1"/>
</dbReference>
<dbReference type="AlphaFoldDB" id="A0A316VGY2"/>
<dbReference type="InParanoid" id="A0A316VGY2"/>
<feature type="compositionally biased region" description="Polar residues" evidence="1">
    <location>
        <begin position="24"/>
        <end position="43"/>
    </location>
</feature>
<accession>A0A316VGY2</accession>
<feature type="region of interest" description="Disordered" evidence="1">
    <location>
        <begin position="300"/>
        <end position="354"/>
    </location>
</feature>
<dbReference type="EMBL" id="KZ819602">
    <property type="protein sequence ID" value="PWN36852.1"/>
    <property type="molecule type" value="Genomic_DNA"/>
</dbReference>
<sequence length="709" mass="77597">MGLLSRLKSLDGFSQKPLQEKDANTGTRSNKSIQTTSTQSSNEGVRITGRSSRRGSETAKSISSSITGQNHNSPRPKSVIPKAQTDQTVKHHTRKRSLTNPNVPTQNLLPQSNKIESGLPLPLKGNQTRSYEEYKQSLTYESAPQFSMHLHRNQRKESNGSIPSLNATGTTSGTPSSMIEGEVVESSTFPTSGSLITSSLRSTDLDSPRLFSGSWHSPNPGAQANNGTTMDYDDEGMAEEIVEDTQQSSNDTFYAKTTLDHNAESSSYSTDVDSISQSNLNKANLGTHTLRKASSRFKSGFMRSPKRPSTADASMVHRKPTSWDSVRRRESHSICQSSEDKSVDSGGLRVGVPRKSIDSITSTFSIGSRNTMTRSTTLAPPQAAVESKLPLPNQEMSKDEHPSPTAPPPRQRVRASSITSSHSVKAVIRATLSRPTSRGGSQNNHESSSPLVSPKSQNVEFVPQNNGQTYSPALNSPSPPSQQQSRSIQMRQKQLADQAGSFKGEQERIILRNPGFEKSSLTPAPRKRSKSRTYKNSNEFDKSFERAEPVPEIPSQYRDERRSSIATTFYSEDHANESIPSSEECDSIDHTSSNNDDFPGFRTSISTSTTSAQQHTPQSSISGSSSMAQSNPNEKQVGGVRESLMPRTSSFTHTQQDGSERSLHPPTTWKTQAIDTKFQLLTPESFSSSRSRLREIQNLSSGALRIHSA</sequence>
<evidence type="ECO:0000256" key="1">
    <source>
        <dbReference type="SAM" id="MobiDB-lite"/>
    </source>
</evidence>
<reference evidence="2 3" key="1">
    <citation type="journal article" date="2018" name="Mol. Biol. Evol.">
        <title>Broad Genomic Sampling Reveals a Smut Pathogenic Ancestry of the Fungal Clade Ustilaginomycotina.</title>
        <authorList>
            <person name="Kijpornyongpan T."/>
            <person name="Mondo S.J."/>
            <person name="Barry K."/>
            <person name="Sandor L."/>
            <person name="Lee J."/>
            <person name="Lipzen A."/>
            <person name="Pangilinan J."/>
            <person name="LaButti K."/>
            <person name="Hainaut M."/>
            <person name="Henrissat B."/>
            <person name="Grigoriev I.V."/>
            <person name="Spatafora J.W."/>
            <person name="Aime M.C."/>
        </authorList>
    </citation>
    <scope>NUCLEOTIDE SEQUENCE [LARGE SCALE GENOMIC DNA]</scope>
    <source>
        <strain evidence="2 3">MCA 3882</strain>
    </source>
</reference>
<dbReference type="GeneID" id="37024576"/>
<feature type="compositionally biased region" description="Low complexity" evidence="1">
    <location>
        <begin position="471"/>
        <end position="493"/>
    </location>
</feature>
<evidence type="ECO:0000313" key="3">
    <source>
        <dbReference type="Proteomes" id="UP000245771"/>
    </source>
</evidence>
<organism evidence="2 3">
    <name type="scientific">Meira miltonrushii</name>
    <dbReference type="NCBI Taxonomy" id="1280837"/>
    <lineage>
        <taxon>Eukaryota</taxon>
        <taxon>Fungi</taxon>
        <taxon>Dikarya</taxon>
        <taxon>Basidiomycota</taxon>
        <taxon>Ustilaginomycotina</taxon>
        <taxon>Exobasidiomycetes</taxon>
        <taxon>Exobasidiales</taxon>
        <taxon>Brachybasidiaceae</taxon>
        <taxon>Meira</taxon>
    </lineage>
</organism>
<feature type="compositionally biased region" description="Basic and acidic residues" evidence="1">
    <location>
        <begin position="538"/>
        <end position="549"/>
    </location>
</feature>
<feature type="compositionally biased region" description="Polar residues" evidence="1">
    <location>
        <begin position="98"/>
        <end position="115"/>
    </location>
</feature>
<feature type="region of interest" description="Disordered" evidence="1">
    <location>
        <begin position="151"/>
        <end position="176"/>
    </location>
</feature>
<feature type="compositionally biased region" description="Polar residues" evidence="1">
    <location>
        <begin position="58"/>
        <end position="75"/>
    </location>
</feature>
<feature type="compositionally biased region" description="Polar residues" evidence="1">
    <location>
        <begin position="646"/>
        <end position="657"/>
    </location>
</feature>
<dbReference type="Proteomes" id="UP000245771">
    <property type="component" value="Unassembled WGS sequence"/>
</dbReference>
<feature type="compositionally biased region" description="Basic and acidic residues" evidence="1">
    <location>
        <begin position="325"/>
        <end position="343"/>
    </location>
</feature>
<feature type="compositionally biased region" description="Low complexity" evidence="1">
    <location>
        <begin position="603"/>
        <end position="630"/>
    </location>
</feature>